<evidence type="ECO:0000313" key="4">
    <source>
        <dbReference type="Proteomes" id="UP001219518"/>
    </source>
</evidence>
<evidence type="ECO:0000259" key="2">
    <source>
        <dbReference type="PROSITE" id="PS50174"/>
    </source>
</evidence>
<feature type="compositionally biased region" description="Polar residues" evidence="1">
    <location>
        <begin position="412"/>
        <end position="431"/>
    </location>
</feature>
<accession>A0AAE1H5G3</accession>
<dbReference type="Proteomes" id="UP001219518">
    <property type="component" value="Unassembled WGS sequence"/>
</dbReference>
<reference evidence="3" key="1">
    <citation type="submission" date="2021-07" db="EMBL/GenBank/DDBJ databases">
        <authorList>
            <person name="Catto M.A."/>
            <person name="Jacobson A."/>
            <person name="Kennedy G."/>
            <person name="Labadie P."/>
            <person name="Hunt B.G."/>
            <person name="Srinivasan R."/>
        </authorList>
    </citation>
    <scope>NUCLEOTIDE SEQUENCE</scope>
    <source>
        <strain evidence="3">PL_HMW_Pooled</strain>
        <tissue evidence="3">Head</tissue>
    </source>
</reference>
<feature type="compositionally biased region" description="Basic residues" evidence="1">
    <location>
        <begin position="349"/>
        <end position="358"/>
    </location>
</feature>
<dbReference type="SMART" id="SM00443">
    <property type="entry name" value="G_patch"/>
    <property type="match status" value="1"/>
</dbReference>
<keyword evidence="4" id="KW-1185">Reference proteome</keyword>
<feature type="non-terminal residue" evidence="3">
    <location>
        <position position="1"/>
    </location>
</feature>
<protein>
    <submittedName>
        <fullName evidence="3">PIN2/TERF1-interacting telomerase inhibitor 1</fullName>
    </submittedName>
</protein>
<dbReference type="GO" id="GO:0010521">
    <property type="term" value="F:telomerase inhibitor activity"/>
    <property type="evidence" value="ECO:0007669"/>
    <property type="project" value="TreeGrafter"/>
</dbReference>
<feature type="compositionally biased region" description="Polar residues" evidence="1">
    <location>
        <begin position="277"/>
        <end position="297"/>
    </location>
</feature>
<dbReference type="InterPro" id="IPR000467">
    <property type="entry name" value="G_patch_dom"/>
</dbReference>
<comment type="caution">
    <text evidence="3">The sequence shown here is derived from an EMBL/GenBank/DDBJ whole genome shotgun (WGS) entry which is preliminary data.</text>
</comment>
<organism evidence="3 4">
    <name type="scientific">Frankliniella fusca</name>
    <dbReference type="NCBI Taxonomy" id="407009"/>
    <lineage>
        <taxon>Eukaryota</taxon>
        <taxon>Metazoa</taxon>
        <taxon>Ecdysozoa</taxon>
        <taxon>Arthropoda</taxon>
        <taxon>Hexapoda</taxon>
        <taxon>Insecta</taxon>
        <taxon>Pterygota</taxon>
        <taxon>Neoptera</taxon>
        <taxon>Paraneoptera</taxon>
        <taxon>Thysanoptera</taxon>
        <taxon>Terebrantia</taxon>
        <taxon>Thripoidea</taxon>
        <taxon>Thripidae</taxon>
        <taxon>Frankliniella</taxon>
    </lineage>
</organism>
<feature type="compositionally biased region" description="Basic and acidic residues" evidence="1">
    <location>
        <begin position="557"/>
        <end position="570"/>
    </location>
</feature>
<feature type="compositionally biased region" description="Basic residues" evidence="1">
    <location>
        <begin position="433"/>
        <end position="444"/>
    </location>
</feature>
<feature type="compositionally biased region" description="Acidic residues" evidence="1">
    <location>
        <begin position="398"/>
        <end position="411"/>
    </location>
</feature>
<dbReference type="EMBL" id="JAHWGI010000394">
    <property type="protein sequence ID" value="KAK3914948.1"/>
    <property type="molecule type" value="Genomic_DNA"/>
</dbReference>
<evidence type="ECO:0000256" key="1">
    <source>
        <dbReference type="SAM" id="MobiDB-lite"/>
    </source>
</evidence>
<gene>
    <name evidence="3" type="ORF">KUF71_005636</name>
</gene>
<dbReference type="AlphaFoldDB" id="A0AAE1H5G3"/>
<dbReference type="PANTHER" id="PTHR23149">
    <property type="entry name" value="G PATCH DOMAIN CONTAINING PROTEIN"/>
    <property type="match status" value="1"/>
</dbReference>
<feature type="compositionally biased region" description="Basic and acidic residues" evidence="1">
    <location>
        <begin position="359"/>
        <end position="374"/>
    </location>
</feature>
<name>A0AAE1H5G3_9NEOP</name>
<feature type="region of interest" description="Disordered" evidence="1">
    <location>
        <begin position="322"/>
        <end position="570"/>
    </location>
</feature>
<reference evidence="3" key="2">
    <citation type="journal article" date="2023" name="BMC Genomics">
        <title>Pest status, molecular evolution, and epigenetic factors derived from the genome assembly of Frankliniella fusca, a thysanopteran phytovirus vector.</title>
        <authorList>
            <person name="Catto M.A."/>
            <person name="Labadie P.E."/>
            <person name="Jacobson A.L."/>
            <person name="Kennedy G.G."/>
            <person name="Srinivasan R."/>
            <person name="Hunt B.G."/>
        </authorList>
    </citation>
    <scope>NUCLEOTIDE SEQUENCE</scope>
    <source>
        <strain evidence="3">PL_HMW_Pooled</strain>
    </source>
</reference>
<feature type="compositionally biased region" description="Polar residues" evidence="1">
    <location>
        <begin position="654"/>
        <end position="666"/>
    </location>
</feature>
<feature type="compositionally biased region" description="Low complexity" evidence="1">
    <location>
        <begin position="454"/>
        <end position="463"/>
    </location>
</feature>
<proteinExistence type="predicted"/>
<dbReference type="PROSITE" id="PS50174">
    <property type="entry name" value="G_PATCH"/>
    <property type="match status" value="1"/>
</dbReference>
<evidence type="ECO:0000313" key="3">
    <source>
        <dbReference type="EMBL" id="KAK3914948.1"/>
    </source>
</evidence>
<feature type="region of interest" description="Disordered" evidence="1">
    <location>
        <begin position="645"/>
        <end position="672"/>
    </location>
</feature>
<feature type="compositionally biased region" description="Basic and acidic residues" evidence="1">
    <location>
        <begin position="525"/>
        <end position="543"/>
    </location>
</feature>
<dbReference type="GO" id="GO:0005730">
    <property type="term" value="C:nucleolus"/>
    <property type="evidence" value="ECO:0007669"/>
    <property type="project" value="TreeGrafter"/>
</dbReference>
<dbReference type="PANTHER" id="PTHR23149:SF27">
    <property type="entry name" value="PIN2_TERF1-INTERACTING TELOMERASE INHIBITOR 1"/>
    <property type="match status" value="1"/>
</dbReference>
<dbReference type="InterPro" id="IPR050656">
    <property type="entry name" value="PINX1"/>
</dbReference>
<dbReference type="GO" id="GO:0003676">
    <property type="term" value="F:nucleic acid binding"/>
    <property type="evidence" value="ECO:0007669"/>
    <property type="project" value="InterPro"/>
</dbReference>
<feature type="domain" description="G-patch" evidence="2">
    <location>
        <begin position="39"/>
        <end position="85"/>
    </location>
</feature>
<feature type="region of interest" description="Disordered" evidence="1">
    <location>
        <begin position="262"/>
        <end position="305"/>
    </location>
</feature>
<feature type="region of interest" description="Disordered" evidence="1">
    <location>
        <begin position="105"/>
        <end position="130"/>
    </location>
</feature>
<dbReference type="Pfam" id="PF01585">
    <property type="entry name" value="G-patch"/>
    <property type="match status" value="1"/>
</dbReference>
<sequence>GLTITSSNMAMLAEKRTKTRYYLHHKALNPRGNAWCEDSSKFGQRMLEKMGWSQGKGLGANEDGSTDPVTVSYKWDSKGMGYKGADGDEAVAQQKDFDALLATLSQNNSPDGKSTAPHEKSPKSLELMSQKSRARVHYHKFTRGKDLSRASSKDLASILGMATEMKTSAPVSPGPLLKPDVGPPIEQNMVTTFGITTIARGNINEYFKQKYEERKRKLIDCESEEDGIRSQISNDTAILTVTRDVDESLDDNPELERVNIKKKKKKKNKAGEGNEIDCNSSSALDDTIQGNSDPSSAKSRRKSVTWGDVEVSFVSKYIKDMADTSSESVNGDSDLFVSDDIVDQSVTNSKKKKKKDRKKSKELSCELIEQKSEVDEVLDESNSTFQKKKKKSKQVLGDTEEGISCEADDVSSSENFDSNVYDAQNSATDATQTKKKNKKKKKKKSCDDLVGNVSSSESTESSEAGVANTSNPKKQKKKKVKDVLEDFVSHSNEGPLSEDPQVSSKKKKKQKVKETICDNDTASGKIDKSTKKRKMSENEEKISDGMIAENPVPEEFSETKQKKRRNEEMLETDGCKEIKLYLPESNDAASVVSLNIDKDEKVKKKKKRKSLVFDADNNSVVGNDCVDDSNEQPALSALTQERMAKWKSRKKSSNAKTSSEELISESSKTEKLRTARIEYNPNQPTQDYNHRKVLSTLGYNVKGANDKTISVRMPESNFAGSNLDVIPGYGQTIKSC</sequence>